<proteinExistence type="predicted"/>
<organism evidence="2 3">
    <name type="scientific">Actinomycetospora aurantiaca</name>
    <dbReference type="NCBI Taxonomy" id="3129233"/>
    <lineage>
        <taxon>Bacteria</taxon>
        <taxon>Bacillati</taxon>
        <taxon>Actinomycetota</taxon>
        <taxon>Actinomycetes</taxon>
        <taxon>Pseudonocardiales</taxon>
        <taxon>Pseudonocardiaceae</taxon>
        <taxon>Actinomycetospora</taxon>
    </lineage>
</organism>
<evidence type="ECO:0000313" key="3">
    <source>
        <dbReference type="Proteomes" id="UP001385809"/>
    </source>
</evidence>
<reference evidence="2 3" key="1">
    <citation type="submission" date="2024-03" db="EMBL/GenBank/DDBJ databases">
        <title>Actinomycetospora sp. OC33-EN08, a novel actinomycete isolated from wild orchid (Aerides multiflora).</title>
        <authorList>
            <person name="Suriyachadkun C."/>
        </authorList>
    </citation>
    <scope>NUCLEOTIDE SEQUENCE [LARGE SCALE GENOMIC DNA]</scope>
    <source>
        <strain evidence="2 3">OC33-EN08</strain>
    </source>
</reference>
<comment type="caution">
    <text evidence="2">The sequence shown here is derived from an EMBL/GenBank/DDBJ whole genome shotgun (WGS) entry which is preliminary data.</text>
</comment>
<dbReference type="Proteomes" id="UP001385809">
    <property type="component" value="Unassembled WGS sequence"/>
</dbReference>
<dbReference type="EMBL" id="JBBEGN010000005">
    <property type="protein sequence ID" value="MEJ2868797.1"/>
    <property type="molecule type" value="Genomic_DNA"/>
</dbReference>
<protein>
    <submittedName>
        <fullName evidence="2">Uncharacterized protein</fullName>
    </submittedName>
</protein>
<name>A0ABU8MNS6_9PSEU</name>
<keyword evidence="3" id="KW-1185">Reference proteome</keyword>
<accession>A0ABU8MNS6</accession>
<evidence type="ECO:0000256" key="1">
    <source>
        <dbReference type="SAM" id="MobiDB-lite"/>
    </source>
</evidence>
<sequence>MSLPTDPFAAPSTGPQAVVLRRAGEDEIAGWDPDAQQVRQVGGRRPALVAAGAAGVLAVGASVVGVALTSGGPAPVAPSSLAPAAGAAATLTPPAVGNPIVPPEVTPPAVTTRERPVAETTRSSAPRRTRTAPPEVREAREVAVVVQKRILRQIERARERADAHRHGGRHR</sequence>
<feature type="region of interest" description="Disordered" evidence="1">
    <location>
        <begin position="93"/>
        <end position="137"/>
    </location>
</feature>
<evidence type="ECO:0000313" key="2">
    <source>
        <dbReference type="EMBL" id="MEJ2868797.1"/>
    </source>
</evidence>
<dbReference type="RefSeq" id="WP_337695363.1">
    <property type="nucleotide sequence ID" value="NZ_JBBEGN010000005.1"/>
</dbReference>
<gene>
    <name evidence="2" type="ORF">WCD74_13580</name>
</gene>